<dbReference type="RefSeq" id="WP_196991815.1">
    <property type="nucleotide sequence ID" value="NZ_JADWYR010000002.1"/>
</dbReference>
<evidence type="ECO:0000313" key="1">
    <source>
        <dbReference type="EMBL" id="MBG9377746.1"/>
    </source>
</evidence>
<reference evidence="1" key="1">
    <citation type="submission" date="2020-11" db="EMBL/GenBank/DDBJ databases">
        <title>Bacterial whole genome sequence for Panacibacter sp. DH6.</title>
        <authorList>
            <person name="Le V."/>
            <person name="Ko S."/>
            <person name="Ahn C.-Y."/>
            <person name="Oh H.-M."/>
        </authorList>
    </citation>
    <scope>NUCLEOTIDE SEQUENCE</scope>
    <source>
        <strain evidence="1">DH6</strain>
    </source>
</reference>
<keyword evidence="2" id="KW-1185">Reference proteome</keyword>
<dbReference type="Proteomes" id="UP000628448">
    <property type="component" value="Unassembled WGS sequence"/>
</dbReference>
<sequence>MGFPSVGRYLKMLLFCSIPIVVFSQQDQEDSIALENARLYITRLHNSYIDKESGLYNGRQYVVYAHTISEGTPFLIASNEMDNGSIEYDGILYENVPLRYDILKNMIVTRVPATNYLVQLNNEKTTAFSIENRHFKKLEKDTAYNTLKAGFYEILYDGKCKAYKKQLKTLGEDLSGSKLRTFIIDATDYYLQKGNRYIVINNRKALLAAFRDKKKDIQSFLKKNKLNFRDDKDGVLAKTAAYYDQLSTTHTN</sequence>
<protein>
    <submittedName>
        <fullName evidence="1">Uncharacterized protein</fullName>
    </submittedName>
</protein>
<organism evidence="1 2">
    <name type="scientific">Panacibacter microcysteis</name>
    <dbReference type="NCBI Taxonomy" id="2793269"/>
    <lineage>
        <taxon>Bacteria</taxon>
        <taxon>Pseudomonadati</taxon>
        <taxon>Bacteroidota</taxon>
        <taxon>Chitinophagia</taxon>
        <taxon>Chitinophagales</taxon>
        <taxon>Chitinophagaceae</taxon>
        <taxon>Panacibacter</taxon>
    </lineage>
</organism>
<dbReference type="AlphaFoldDB" id="A0A931EBR8"/>
<proteinExistence type="predicted"/>
<gene>
    <name evidence="1" type="ORF">I5907_16005</name>
</gene>
<evidence type="ECO:0000313" key="2">
    <source>
        <dbReference type="Proteomes" id="UP000628448"/>
    </source>
</evidence>
<accession>A0A931EBR8</accession>
<comment type="caution">
    <text evidence="1">The sequence shown here is derived from an EMBL/GenBank/DDBJ whole genome shotgun (WGS) entry which is preliminary data.</text>
</comment>
<dbReference type="EMBL" id="JADWYR010000002">
    <property type="protein sequence ID" value="MBG9377746.1"/>
    <property type="molecule type" value="Genomic_DNA"/>
</dbReference>
<name>A0A931EBR8_9BACT</name>